<evidence type="ECO:0000256" key="5">
    <source>
        <dbReference type="ARBA" id="ARBA00022491"/>
    </source>
</evidence>
<gene>
    <name evidence="13" type="ORF">C4D60_Mb07t16030</name>
</gene>
<dbReference type="FunFam" id="3.10.20.90:FF:000078">
    <property type="entry name" value="Auxin-responsive protein"/>
    <property type="match status" value="1"/>
</dbReference>
<evidence type="ECO:0000256" key="7">
    <source>
        <dbReference type="ARBA" id="ARBA00023163"/>
    </source>
</evidence>
<comment type="function">
    <text evidence="1 10">Aux/IAA proteins are short-lived transcriptional factors that function as repressors of early auxin response genes at low auxin concentrations.</text>
</comment>
<proteinExistence type="inferred from homology"/>
<comment type="subunit">
    <text evidence="4 10">Homodimers and heterodimers.</text>
</comment>
<dbReference type="Gene3D" id="3.10.20.90">
    <property type="entry name" value="Phosphatidylinositol 3-kinase Catalytic Subunit, Chain A, domain 1"/>
    <property type="match status" value="1"/>
</dbReference>
<dbReference type="InterPro" id="IPR033389">
    <property type="entry name" value="AUX/IAA_dom"/>
</dbReference>
<dbReference type="PROSITE" id="PS51745">
    <property type="entry name" value="PB1"/>
    <property type="match status" value="1"/>
</dbReference>
<evidence type="ECO:0000259" key="12">
    <source>
        <dbReference type="PROSITE" id="PS51745"/>
    </source>
</evidence>
<dbReference type="GO" id="GO:0009734">
    <property type="term" value="P:auxin-activated signaling pathway"/>
    <property type="evidence" value="ECO:0007669"/>
    <property type="project" value="UniProtKB-UniRule"/>
</dbReference>
<organism evidence="13 14">
    <name type="scientific">Musa balbisiana</name>
    <name type="common">Banana</name>
    <dbReference type="NCBI Taxonomy" id="52838"/>
    <lineage>
        <taxon>Eukaryota</taxon>
        <taxon>Viridiplantae</taxon>
        <taxon>Streptophyta</taxon>
        <taxon>Embryophyta</taxon>
        <taxon>Tracheophyta</taxon>
        <taxon>Spermatophyta</taxon>
        <taxon>Magnoliopsida</taxon>
        <taxon>Liliopsida</taxon>
        <taxon>Zingiberales</taxon>
        <taxon>Musaceae</taxon>
        <taxon>Musa</taxon>
    </lineage>
</organism>
<evidence type="ECO:0000313" key="14">
    <source>
        <dbReference type="Proteomes" id="UP000317650"/>
    </source>
</evidence>
<dbReference type="PANTHER" id="PTHR31734">
    <property type="entry name" value="AUXIN-RESPONSIVE PROTEIN IAA17"/>
    <property type="match status" value="1"/>
</dbReference>
<feature type="compositionally biased region" description="Basic and acidic residues" evidence="11">
    <location>
        <begin position="42"/>
        <end position="55"/>
    </location>
</feature>
<keyword evidence="7 10" id="KW-0804">Transcription</keyword>
<comment type="caution">
    <text evidence="13">The sequence shown here is derived from an EMBL/GenBank/DDBJ whole genome shotgun (WGS) entry which is preliminary data.</text>
</comment>
<evidence type="ECO:0000256" key="10">
    <source>
        <dbReference type="RuleBase" id="RU004549"/>
    </source>
</evidence>
<evidence type="ECO:0000256" key="1">
    <source>
        <dbReference type="ARBA" id="ARBA00002159"/>
    </source>
</evidence>
<reference evidence="13 14" key="1">
    <citation type="journal article" date="2019" name="Nat. Plants">
        <title>Genome sequencing of Musa balbisiana reveals subgenome evolution and function divergence in polyploid bananas.</title>
        <authorList>
            <person name="Yao X."/>
        </authorList>
    </citation>
    <scope>NUCLEOTIDE SEQUENCE [LARGE SCALE GENOMIC DNA]</scope>
    <source>
        <strain evidence="14">cv. DH-PKW</strain>
        <tissue evidence="13">Leaves</tissue>
    </source>
</reference>
<dbReference type="Proteomes" id="UP000317650">
    <property type="component" value="Chromosome 7"/>
</dbReference>
<comment type="similarity">
    <text evidence="3 10">Belongs to the Aux/IAA family.</text>
</comment>
<dbReference type="EMBL" id="PYDT01000005">
    <property type="protein sequence ID" value="THU60750.1"/>
    <property type="molecule type" value="Genomic_DNA"/>
</dbReference>
<dbReference type="GO" id="GO:0006355">
    <property type="term" value="P:regulation of DNA-templated transcription"/>
    <property type="evidence" value="ECO:0007669"/>
    <property type="project" value="InterPro"/>
</dbReference>
<evidence type="ECO:0000313" key="13">
    <source>
        <dbReference type="EMBL" id="THU60750.1"/>
    </source>
</evidence>
<sequence>MEEEREMEGDERSSAKSQVAGIGYEETKLKLAPPCSSASRAGTEHHDRKRLRDLSVESPEDPQNPRQRNGGTEGEREIEGDEESSAESQVSGSGYELTELKLAPPCSAASRAGTEHHDRKRRRDLSVESLGSQASRQGKPPAAKASVVGWPPVRSYWKNTMRSRTFVKVAVDGTPYLRKVDLETYGGYQELLTAIQAMFSSCFTIDNGNRLVDLVNGTEYLPTYEDKDGDWMLIGDVPWKMFVSSCKRLRLMKSSEAINLVVSMSSSLQASINSPGDNDLNNWFPLFQGDKPKDKPLCNLKLILMM</sequence>
<evidence type="ECO:0000256" key="11">
    <source>
        <dbReference type="SAM" id="MobiDB-lite"/>
    </source>
</evidence>
<evidence type="ECO:0000256" key="4">
    <source>
        <dbReference type="ARBA" id="ARBA00011726"/>
    </source>
</evidence>
<dbReference type="InterPro" id="IPR003311">
    <property type="entry name" value="AUX_IAA"/>
</dbReference>
<feature type="compositionally biased region" description="Acidic residues" evidence="11">
    <location>
        <begin position="76"/>
        <end position="85"/>
    </location>
</feature>
<evidence type="ECO:0000256" key="8">
    <source>
        <dbReference type="ARBA" id="ARBA00023242"/>
    </source>
</evidence>
<dbReference type="SUPFAM" id="SSF54277">
    <property type="entry name" value="CAD &amp; PB1 domains"/>
    <property type="match status" value="1"/>
</dbReference>
<protein>
    <recommendedName>
        <fullName evidence="10">Auxin-responsive protein</fullName>
    </recommendedName>
</protein>
<feature type="region of interest" description="Disordered" evidence="11">
    <location>
        <begin position="1"/>
        <end position="146"/>
    </location>
</feature>
<keyword evidence="8 10" id="KW-0539">Nucleus</keyword>
<evidence type="ECO:0000256" key="9">
    <source>
        <dbReference type="ARBA" id="ARBA00023294"/>
    </source>
</evidence>
<dbReference type="AlphaFoldDB" id="A0A4S8JFW9"/>
<dbReference type="GO" id="GO:0005634">
    <property type="term" value="C:nucleus"/>
    <property type="evidence" value="ECO:0007669"/>
    <property type="project" value="UniProtKB-SubCell"/>
</dbReference>
<dbReference type="PANTHER" id="PTHR31734:SF34">
    <property type="entry name" value="AUXIN-RESPONSIVE PROTEIN IAA15"/>
    <property type="match status" value="1"/>
</dbReference>
<evidence type="ECO:0000256" key="6">
    <source>
        <dbReference type="ARBA" id="ARBA00023015"/>
    </source>
</evidence>
<keyword evidence="9 10" id="KW-0927">Auxin signaling pathway</keyword>
<dbReference type="Pfam" id="PF02309">
    <property type="entry name" value="AUX_IAA"/>
    <property type="match status" value="1"/>
</dbReference>
<dbReference type="InterPro" id="IPR053793">
    <property type="entry name" value="PB1-like"/>
</dbReference>
<accession>A0A4S8JFW9</accession>
<feature type="domain" description="PB1" evidence="12">
    <location>
        <begin position="164"/>
        <end position="254"/>
    </location>
</feature>
<comment type="subcellular location">
    <subcellularLocation>
        <location evidence="2 10">Nucleus</location>
    </subcellularLocation>
</comment>
<evidence type="ECO:0000256" key="2">
    <source>
        <dbReference type="ARBA" id="ARBA00004123"/>
    </source>
</evidence>
<evidence type="ECO:0000256" key="3">
    <source>
        <dbReference type="ARBA" id="ARBA00006728"/>
    </source>
</evidence>
<keyword evidence="5 10" id="KW-0678">Repressor</keyword>
<keyword evidence="6 10" id="KW-0805">Transcription regulation</keyword>
<name>A0A4S8JFW9_MUSBA</name>
<keyword evidence="14" id="KW-1185">Reference proteome</keyword>
<dbReference type="STRING" id="52838.A0A4S8JFW9"/>